<accession>A0A1W2B5J1</accession>
<dbReference type="EMBL" id="FWYB01000002">
    <property type="protein sequence ID" value="SMC68196.1"/>
    <property type="molecule type" value="Genomic_DNA"/>
</dbReference>
<reference evidence="2 3" key="1">
    <citation type="submission" date="2017-04" db="EMBL/GenBank/DDBJ databases">
        <authorList>
            <person name="Afonso C.L."/>
            <person name="Miller P.J."/>
            <person name="Scott M.A."/>
            <person name="Spackman E."/>
            <person name="Goraichik I."/>
            <person name="Dimitrov K.M."/>
            <person name="Suarez D.L."/>
            <person name="Swayne D.E."/>
        </authorList>
    </citation>
    <scope>NUCLEOTIDE SEQUENCE [LARGE SCALE GENOMIC DNA]</scope>
    <source>
        <strain evidence="2 3">DSM 19625</strain>
    </source>
</reference>
<keyword evidence="3" id="KW-1185">Reference proteome</keyword>
<feature type="chain" id="PRO_5012754681" evidence="1">
    <location>
        <begin position="25"/>
        <end position="521"/>
    </location>
</feature>
<dbReference type="InterPro" id="IPR041662">
    <property type="entry name" value="SusD-like_2"/>
</dbReference>
<dbReference type="STRING" id="475255.SAMN04488101_102136"/>
<organism evidence="2 3">
    <name type="scientific">Pedobacter nyackensis</name>
    <dbReference type="NCBI Taxonomy" id="475255"/>
    <lineage>
        <taxon>Bacteria</taxon>
        <taxon>Pseudomonadati</taxon>
        <taxon>Bacteroidota</taxon>
        <taxon>Sphingobacteriia</taxon>
        <taxon>Sphingobacteriales</taxon>
        <taxon>Sphingobacteriaceae</taxon>
        <taxon>Pedobacter</taxon>
    </lineage>
</organism>
<protein>
    <submittedName>
        <fullName evidence="2">Starch-binding associating with outer membrane</fullName>
    </submittedName>
</protein>
<dbReference type="Proteomes" id="UP000192678">
    <property type="component" value="Unassembled WGS sequence"/>
</dbReference>
<dbReference type="InterPro" id="IPR011990">
    <property type="entry name" value="TPR-like_helical_dom_sf"/>
</dbReference>
<keyword evidence="1" id="KW-0732">Signal</keyword>
<dbReference type="SUPFAM" id="SSF48452">
    <property type="entry name" value="TPR-like"/>
    <property type="match status" value="1"/>
</dbReference>
<name>A0A1W2B5J1_9SPHI</name>
<evidence type="ECO:0000313" key="2">
    <source>
        <dbReference type="EMBL" id="SMC68196.1"/>
    </source>
</evidence>
<dbReference type="OrthoDB" id="9766256at2"/>
<dbReference type="RefSeq" id="WP_084287643.1">
    <property type="nucleotide sequence ID" value="NZ_FWYB01000002.1"/>
</dbReference>
<dbReference type="PROSITE" id="PS51257">
    <property type="entry name" value="PROKAR_LIPOPROTEIN"/>
    <property type="match status" value="1"/>
</dbReference>
<dbReference type="Gene3D" id="1.25.40.390">
    <property type="match status" value="1"/>
</dbReference>
<proteinExistence type="predicted"/>
<feature type="signal peptide" evidence="1">
    <location>
        <begin position="1"/>
        <end position="24"/>
    </location>
</feature>
<evidence type="ECO:0000256" key="1">
    <source>
        <dbReference type="SAM" id="SignalP"/>
    </source>
</evidence>
<gene>
    <name evidence="2" type="ORF">SAMN04488101_102136</name>
</gene>
<dbReference type="Pfam" id="PF12771">
    <property type="entry name" value="SusD-like_2"/>
    <property type="match status" value="1"/>
</dbReference>
<sequence length="521" mass="58699">MKKIKNTIVYTLLSVLGLSTLSCTKDFTTVNIDPIGEREVEARRLLQPALVNVLYANMIRNWNFNNQLMQVSVEISDAEGKIFRYDVRRTWADYTWNAWYTNMTDLKDIYTVASKPESFNKSYQGISLITQTWVSSLLTDTYGDVPYSEANMGKTGNMQPVFDKQQDIYADMFKKLEEANDLLKEGTAIEAASDPVYKGDISKWRRFGNSLYLRLLLRASGKAEVASTVIAKIKEIVDTNPAEYPIIENNTQTAKILWNGTNSSTAVYSSPYMIGIRAVDFRNMPICDFFLGKLVSWEDPRVDPALGIKGVSRFGIDKGIDGYVGVPSGYEPGTGVIIQAHFNSDAETDKFTLQTDPNTGIIMNSAEVSFILAEAAAKGWINGSAENYYYKGMVDAITYWMPTQYTGPTDAKFVKYITDGVNLKWNPALPLEDLSGGNSKMEMIHIQKYYAMFLVDFQQWFEYRRTGHPFLPRGAGLGDRKMPARLNYPLVTQSTNPTNYKKAVATQGADDINTLVWWQKP</sequence>
<dbReference type="AlphaFoldDB" id="A0A1W2B5J1"/>
<evidence type="ECO:0000313" key="3">
    <source>
        <dbReference type="Proteomes" id="UP000192678"/>
    </source>
</evidence>